<dbReference type="PANTHER" id="PTHR23510">
    <property type="entry name" value="INNER MEMBRANE TRANSPORT PROTEIN YAJR"/>
    <property type="match status" value="1"/>
</dbReference>
<sequence>METKVVIISSQILKTNWKSIYIVAIVAFISSLEFAASNDWNYFCQLDSSATITFYGILRTVGGLSAGISTLISGWLCNKLKDTRQILILSKLLIFVATGFFLGAELVYGFLFYTFFLCYKIFMGIATGGGSMARTHVAMASTEIDRDKAIALTTLLPSIVINAGTNNKNINNKYSFDLIAVLICCYTQLVISLAMLNLLTITSPYQQLAFQWDASQLQFYGGLTGAAVAFQLIIWPAAYMFFGLNKIISERISIMFGLILLIFGYLFTYSWPFLTETFPYSLNSSSSFLNNNNTNNNNNQQQTNNCGSKSNPGCPFNYNWCKTTTKPNILLYIISFVLSTGMAIPILRMNLDILYSKILGNIKQGIMQGFFVVCQGIIEILGGSIAVSWVFEKSGPKHIWEFICFQLILCLFCWIIFYKRMISKNQNRWQIN</sequence>
<dbReference type="SUPFAM" id="SSF103473">
    <property type="entry name" value="MFS general substrate transporter"/>
    <property type="match status" value="1"/>
</dbReference>
<feature type="transmembrane region" description="Helical" evidence="6">
    <location>
        <begin position="254"/>
        <end position="274"/>
    </location>
</feature>
<feature type="transmembrane region" description="Helical" evidence="6">
    <location>
        <begin position="20"/>
        <end position="37"/>
    </location>
</feature>
<feature type="transmembrane region" description="Helical" evidence="6">
    <location>
        <begin position="178"/>
        <end position="199"/>
    </location>
</feature>
<evidence type="ECO:0000256" key="4">
    <source>
        <dbReference type="ARBA" id="ARBA00022989"/>
    </source>
</evidence>
<feature type="transmembrane region" description="Helical" evidence="6">
    <location>
        <begin position="219"/>
        <end position="242"/>
    </location>
</feature>
<evidence type="ECO:0000256" key="1">
    <source>
        <dbReference type="ARBA" id="ARBA00004127"/>
    </source>
</evidence>
<protein>
    <recommendedName>
        <fullName evidence="9">MFS domain-containing protein</fullName>
    </recommendedName>
</protein>
<keyword evidence="5 6" id="KW-0472">Membrane</keyword>
<keyword evidence="2" id="KW-0813">Transport</keyword>
<comment type="caution">
    <text evidence="7">The sequence shown here is derived from an EMBL/GenBank/DDBJ whole genome shotgun (WGS) entry which is preliminary data.</text>
</comment>
<dbReference type="EMBL" id="JABEBT010000045">
    <property type="protein sequence ID" value="KAF7635242.1"/>
    <property type="molecule type" value="Genomic_DNA"/>
</dbReference>
<feature type="transmembrane region" description="Helical" evidence="6">
    <location>
        <begin position="397"/>
        <end position="418"/>
    </location>
</feature>
<accession>A0A8S9ZPW9</accession>
<evidence type="ECO:0000256" key="6">
    <source>
        <dbReference type="SAM" id="Phobius"/>
    </source>
</evidence>
<dbReference type="InterPro" id="IPR051068">
    <property type="entry name" value="MFS_Domain-Containing_Protein"/>
</dbReference>
<dbReference type="GO" id="GO:0012505">
    <property type="term" value="C:endomembrane system"/>
    <property type="evidence" value="ECO:0007669"/>
    <property type="project" value="UniProtKB-SubCell"/>
</dbReference>
<dbReference type="InterPro" id="IPR036259">
    <property type="entry name" value="MFS_trans_sf"/>
</dbReference>
<keyword evidence="4 6" id="KW-1133">Transmembrane helix</keyword>
<evidence type="ECO:0000313" key="7">
    <source>
        <dbReference type="EMBL" id="KAF7635242.1"/>
    </source>
</evidence>
<dbReference type="Proteomes" id="UP000605970">
    <property type="component" value="Unassembled WGS sequence"/>
</dbReference>
<comment type="subcellular location">
    <subcellularLocation>
        <location evidence="1">Endomembrane system</location>
        <topology evidence="1">Multi-pass membrane protein</topology>
    </subcellularLocation>
</comment>
<evidence type="ECO:0000313" key="8">
    <source>
        <dbReference type="Proteomes" id="UP000605970"/>
    </source>
</evidence>
<feature type="transmembrane region" description="Helical" evidence="6">
    <location>
        <begin position="86"/>
        <end position="104"/>
    </location>
</feature>
<evidence type="ECO:0000256" key="3">
    <source>
        <dbReference type="ARBA" id="ARBA00022692"/>
    </source>
</evidence>
<keyword evidence="8" id="KW-1185">Reference proteome</keyword>
<evidence type="ECO:0000256" key="5">
    <source>
        <dbReference type="ARBA" id="ARBA00023136"/>
    </source>
</evidence>
<dbReference type="GO" id="GO:0005765">
    <property type="term" value="C:lysosomal membrane"/>
    <property type="evidence" value="ECO:0007669"/>
    <property type="project" value="TreeGrafter"/>
</dbReference>
<dbReference type="AlphaFoldDB" id="A0A8S9ZPW9"/>
<feature type="transmembrane region" description="Helical" evidence="6">
    <location>
        <begin position="110"/>
        <end position="129"/>
    </location>
</feature>
<organism evidence="7 8">
    <name type="scientific">Meloidogyne graminicola</name>
    <dbReference type="NCBI Taxonomy" id="189291"/>
    <lineage>
        <taxon>Eukaryota</taxon>
        <taxon>Metazoa</taxon>
        <taxon>Ecdysozoa</taxon>
        <taxon>Nematoda</taxon>
        <taxon>Chromadorea</taxon>
        <taxon>Rhabditida</taxon>
        <taxon>Tylenchina</taxon>
        <taxon>Tylenchomorpha</taxon>
        <taxon>Tylenchoidea</taxon>
        <taxon>Meloidogynidae</taxon>
        <taxon>Meloidogyninae</taxon>
        <taxon>Meloidogyne</taxon>
    </lineage>
</organism>
<feature type="transmembrane region" description="Helical" evidence="6">
    <location>
        <begin position="370"/>
        <end position="391"/>
    </location>
</feature>
<gene>
    <name evidence="7" type="ORF">Mgra_00005357</name>
</gene>
<dbReference type="PANTHER" id="PTHR23510:SF3">
    <property type="entry name" value="MAJOR FACILITATOR SUPERFAMILY DOMAIN-CONTAINING PROTEIN 8"/>
    <property type="match status" value="1"/>
</dbReference>
<feature type="transmembrane region" description="Helical" evidence="6">
    <location>
        <begin position="329"/>
        <end position="349"/>
    </location>
</feature>
<name>A0A8S9ZPW9_9BILA</name>
<dbReference type="OrthoDB" id="370281at2759"/>
<evidence type="ECO:0000256" key="2">
    <source>
        <dbReference type="ARBA" id="ARBA00022448"/>
    </source>
</evidence>
<reference evidence="7" key="1">
    <citation type="journal article" date="2020" name="Ecol. Evol.">
        <title>Genome structure and content of the rice root-knot nematode (Meloidogyne graminicola).</title>
        <authorList>
            <person name="Phan N.T."/>
            <person name="Danchin E.G.J."/>
            <person name="Klopp C."/>
            <person name="Perfus-Barbeoch L."/>
            <person name="Kozlowski D.K."/>
            <person name="Koutsovoulos G.D."/>
            <person name="Lopez-Roques C."/>
            <person name="Bouchez O."/>
            <person name="Zahm M."/>
            <person name="Besnard G."/>
            <person name="Bellafiore S."/>
        </authorList>
    </citation>
    <scope>NUCLEOTIDE SEQUENCE</scope>
    <source>
        <strain evidence="7">VN-18</strain>
    </source>
</reference>
<feature type="transmembrane region" description="Helical" evidence="6">
    <location>
        <begin position="57"/>
        <end position="77"/>
    </location>
</feature>
<proteinExistence type="predicted"/>
<evidence type="ECO:0008006" key="9">
    <source>
        <dbReference type="Google" id="ProtNLM"/>
    </source>
</evidence>
<keyword evidence="3 6" id="KW-0812">Transmembrane</keyword>